<name>J9AQM4_WUCBA</name>
<dbReference type="AlphaFoldDB" id="J9AQM4"/>
<evidence type="ECO:0000313" key="2">
    <source>
        <dbReference type="Proteomes" id="UP000004810"/>
    </source>
</evidence>
<protein>
    <submittedName>
        <fullName evidence="1">Uncharacterized protein</fullName>
    </submittedName>
</protein>
<comment type="caution">
    <text evidence="1">The sequence shown here is derived from an EMBL/GenBank/DDBJ whole genome shotgun (WGS) entry which is preliminary data.</text>
</comment>
<accession>J9AQM4</accession>
<organism evidence="1 2">
    <name type="scientific">Wuchereria bancrofti</name>
    <dbReference type="NCBI Taxonomy" id="6293"/>
    <lineage>
        <taxon>Eukaryota</taxon>
        <taxon>Metazoa</taxon>
        <taxon>Ecdysozoa</taxon>
        <taxon>Nematoda</taxon>
        <taxon>Chromadorea</taxon>
        <taxon>Rhabditida</taxon>
        <taxon>Spirurina</taxon>
        <taxon>Spiruromorpha</taxon>
        <taxon>Filarioidea</taxon>
        <taxon>Onchocercidae</taxon>
        <taxon>Wuchereria</taxon>
    </lineage>
</organism>
<evidence type="ECO:0000313" key="1">
    <source>
        <dbReference type="EMBL" id="EJW76650.1"/>
    </source>
</evidence>
<dbReference type="EMBL" id="ADBV01008795">
    <property type="protein sequence ID" value="EJW76650.1"/>
    <property type="molecule type" value="Genomic_DNA"/>
</dbReference>
<sequence>MPYRKKSDIPSVDDGLEGHRLEAENNKLKCDKDECFTATIASFTKNIKSH</sequence>
<reference evidence="2" key="1">
    <citation type="submission" date="2012-08" db="EMBL/GenBank/DDBJ databases">
        <title>The Genome Sequence of Wuchereria bancrofti.</title>
        <authorList>
            <person name="Nutman T.B."/>
            <person name="Fink D.L."/>
            <person name="Russ C."/>
            <person name="Young S."/>
            <person name="Zeng Q."/>
            <person name="Koehrsen M."/>
            <person name="Alvarado L."/>
            <person name="Berlin A."/>
            <person name="Chapman S.B."/>
            <person name="Chen Z."/>
            <person name="Freedman E."/>
            <person name="Gellesch M."/>
            <person name="Goldberg J."/>
            <person name="Griggs A."/>
            <person name="Gujja S."/>
            <person name="Heilman E.R."/>
            <person name="Heiman D."/>
            <person name="Hepburn T."/>
            <person name="Howarth C."/>
            <person name="Jen D."/>
            <person name="Larson L."/>
            <person name="Lewis B."/>
            <person name="Mehta T."/>
            <person name="Park D."/>
            <person name="Pearson M."/>
            <person name="Roberts A."/>
            <person name="Saif S."/>
            <person name="Shea T."/>
            <person name="Shenoy N."/>
            <person name="Sisk P."/>
            <person name="Stolte C."/>
            <person name="Sykes S."/>
            <person name="Walk T."/>
            <person name="White J."/>
            <person name="Yandava C."/>
            <person name="Haas B."/>
            <person name="Henn M.R."/>
            <person name="Nusbaum C."/>
            <person name="Birren B."/>
        </authorList>
    </citation>
    <scope>NUCLEOTIDE SEQUENCE [LARGE SCALE GENOMIC DNA]</scope>
    <source>
        <strain evidence="2">NA</strain>
    </source>
</reference>
<proteinExistence type="predicted"/>
<dbReference type="Proteomes" id="UP000004810">
    <property type="component" value="Unassembled WGS sequence"/>
</dbReference>
<gene>
    <name evidence="1" type="ORF">WUBG_12442</name>
</gene>